<accession>A0A371CQ61</accession>
<dbReference type="EMBL" id="KZ857484">
    <property type="protein sequence ID" value="RDX42433.1"/>
    <property type="molecule type" value="Genomic_DNA"/>
</dbReference>
<reference evidence="2 3" key="1">
    <citation type="journal article" date="2018" name="Biotechnol. Biofuels">
        <title>Integrative visual omics of the white-rot fungus Polyporus brumalis exposes the biotechnological potential of its oxidative enzymes for delignifying raw plant biomass.</title>
        <authorList>
            <person name="Miyauchi S."/>
            <person name="Rancon A."/>
            <person name="Drula E."/>
            <person name="Hage H."/>
            <person name="Chaduli D."/>
            <person name="Favel A."/>
            <person name="Grisel S."/>
            <person name="Henrissat B."/>
            <person name="Herpoel-Gimbert I."/>
            <person name="Ruiz-Duenas F.J."/>
            <person name="Chevret D."/>
            <person name="Hainaut M."/>
            <person name="Lin J."/>
            <person name="Wang M."/>
            <person name="Pangilinan J."/>
            <person name="Lipzen A."/>
            <person name="Lesage-Meessen L."/>
            <person name="Navarro D."/>
            <person name="Riley R."/>
            <person name="Grigoriev I.V."/>
            <person name="Zhou S."/>
            <person name="Raouche S."/>
            <person name="Rosso M.N."/>
        </authorList>
    </citation>
    <scope>NUCLEOTIDE SEQUENCE [LARGE SCALE GENOMIC DNA]</scope>
    <source>
        <strain evidence="2 3">BRFM 1820</strain>
    </source>
</reference>
<evidence type="ECO:0000313" key="3">
    <source>
        <dbReference type="Proteomes" id="UP000256964"/>
    </source>
</evidence>
<sequence>MPTQEETPELRPLPECAASFGEVAVLCWRVLTKTSSEALRPAVAGNAEVKPGVASLSLPVRKHPLSGRVGAAGFARSAVVGPAPRPHGRLPSALRSDPEVERSRRKAVLRAGRRE</sequence>
<gene>
    <name evidence="2" type="ORF">OH76DRAFT_1560934</name>
</gene>
<organism evidence="2 3">
    <name type="scientific">Lentinus brumalis</name>
    <dbReference type="NCBI Taxonomy" id="2498619"/>
    <lineage>
        <taxon>Eukaryota</taxon>
        <taxon>Fungi</taxon>
        <taxon>Dikarya</taxon>
        <taxon>Basidiomycota</taxon>
        <taxon>Agaricomycotina</taxon>
        <taxon>Agaricomycetes</taxon>
        <taxon>Polyporales</taxon>
        <taxon>Polyporaceae</taxon>
        <taxon>Lentinus</taxon>
    </lineage>
</organism>
<feature type="compositionally biased region" description="Basic residues" evidence="1">
    <location>
        <begin position="103"/>
        <end position="115"/>
    </location>
</feature>
<evidence type="ECO:0000313" key="2">
    <source>
        <dbReference type="EMBL" id="RDX42433.1"/>
    </source>
</evidence>
<feature type="non-terminal residue" evidence="2">
    <location>
        <position position="115"/>
    </location>
</feature>
<dbReference type="Proteomes" id="UP000256964">
    <property type="component" value="Unassembled WGS sequence"/>
</dbReference>
<dbReference type="AlphaFoldDB" id="A0A371CQ61"/>
<feature type="region of interest" description="Disordered" evidence="1">
    <location>
        <begin position="80"/>
        <end position="115"/>
    </location>
</feature>
<proteinExistence type="predicted"/>
<name>A0A371CQ61_9APHY</name>
<protein>
    <submittedName>
        <fullName evidence="2">Uncharacterized protein</fullName>
    </submittedName>
</protein>
<keyword evidence="3" id="KW-1185">Reference proteome</keyword>
<evidence type="ECO:0000256" key="1">
    <source>
        <dbReference type="SAM" id="MobiDB-lite"/>
    </source>
</evidence>